<protein>
    <recommendedName>
        <fullName evidence="1">THAP4-like heme-binding domain-containing protein</fullName>
    </recommendedName>
</protein>
<reference evidence="2" key="1">
    <citation type="submission" date="2021-01" db="EMBL/GenBank/DDBJ databases">
        <authorList>
            <person name="Corre E."/>
            <person name="Pelletier E."/>
            <person name="Niang G."/>
            <person name="Scheremetjew M."/>
            <person name="Finn R."/>
            <person name="Kale V."/>
            <person name="Holt S."/>
            <person name="Cochrane G."/>
            <person name="Meng A."/>
            <person name="Brown T."/>
            <person name="Cohen L."/>
        </authorList>
    </citation>
    <scope>NUCLEOTIDE SEQUENCE</scope>
    <source>
        <strain evidence="2">CCAP 1951/1</strain>
    </source>
</reference>
<accession>A0A7S1KWV5</accession>
<dbReference type="SUPFAM" id="SSF50814">
    <property type="entry name" value="Lipocalins"/>
    <property type="match status" value="1"/>
</dbReference>
<proteinExistence type="predicted"/>
<evidence type="ECO:0000313" key="2">
    <source>
        <dbReference type="EMBL" id="CAD9088027.1"/>
    </source>
</evidence>
<dbReference type="Gene3D" id="2.40.128.20">
    <property type="match status" value="1"/>
</dbReference>
<dbReference type="EMBL" id="HBGF01000313">
    <property type="protein sequence ID" value="CAD9088027.1"/>
    <property type="molecule type" value="Transcribed_RNA"/>
</dbReference>
<dbReference type="InterPro" id="IPR014878">
    <property type="entry name" value="THAP4-like_heme-bd"/>
</dbReference>
<dbReference type="Pfam" id="PF08768">
    <property type="entry name" value="THAP4_heme-bd"/>
    <property type="match status" value="1"/>
</dbReference>
<sequence length="194" mass="21918">MATITDTNESRGNLCTQFLEILTRNGGTWEAERSTGNLMPFNGKPKFQYGVQMRFWRRPEKTPSNFVLTSTRSWPAGVDRDEKGMHYDMGFMRCNHKAELEWNIASNNGAVEVVKGKVVLTNMNSARAVLLPAGVLNLGDRTATKRVLEMPVVDTGKPRQFLLHEFYMPKTEGDKPLVEHLRDQMMPVPPAPPL</sequence>
<evidence type="ECO:0000259" key="1">
    <source>
        <dbReference type="Pfam" id="PF08768"/>
    </source>
</evidence>
<gene>
    <name evidence="2" type="ORF">NDES1114_LOCUS228</name>
</gene>
<feature type="domain" description="THAP4-like heme-binding" evidence="1">
    <location>
        <begin position="27"/>
        <end position="121"/>
    </location>
</feature>
<organism evidence="2">
    <name type="scientific">Neobodo designis</name>
    <name type="common">Flagellated protozoan</name>
    <name type="synonym">Bodo designis</name>
    <dbReference type="NCBI Taxonomy" id="312471"/>
    <lineage>
        <taxon>Eukaryota</taxon>
        <taxon>Discoba</taxon>
        <taxon>Euglenozoa</taxon>
        <taxon>Kinetoplastea</taxon>
        <taxon>Metakinetoplastina</taxon>
        <taxon>Neobodonida</taxon>
        <taxon>Neobodo</taxon>
    </lineage>
</organism>
<name>A0A7S1KWV5_NEODS</name>
<dbReference type="AlphaFoldDB" id="A0A7S1KWV5"/>
<dbReference type="InterPro" id="IPR012674">
    <property type="entry name" value="Calycin"/>
</dbReference>